<proteinExistence type="predicted"/>
<evidence type="ECO:0000313" key="2">
    <source>
        <dbReference type="EMBL" id="AWW43315.1"/>
    </source>
</evidence>
<keyword evidence="3" id="KW-1185">Reference proteome</keyword>
<keyword evidence="2" id="KW-0614">Plasmid</keyword>
<keyword evidence="1" id="KW-0732">Signal</keyword>
<accession>A0A2Z4JDY3</accession>
<reference evidence="3" key="1">
    <citation type="submission" date="2018-06" db="EMBL/GenBank/DDBJ databases">
        <authorList>
            <person name="Li K."/>
        </authorList>
    </citation>
    <scope>NUCLEOTIDE SEQUENCE [LARGE SCALE GENOMIC DNA]</scope>
    <source>
        <strain evidence="3">ZFG47</strain>
        <plasmid evidence="3">unnamed1</plasmid>
    </source>
</reference>
<evidence type="ECO:0000256" key="1">
    <source>
        <dbReference type="SAM" id="SignalP"/>
    </source>
</evidence>
<feature type="signal peptide" evidence="1">
    <location>
        <begin position="1"/>
        <end position="27"/>
    </location>
</feature>
<dbReference type="RefSeq" id="WP_053763553.1">
    <property type="nucleotide sequence ID" value="NZ_CP030074.1"/>
</dbReference>
<dbReference type="EMBL" id="CP030074">
    <property type="protein sequence ID" value="AWW43315.1"/>
    <property type="molecule type" value="Genomic_DNA"/>
</dbReference>
<evidence type="ECO:0008006" key="4">
    <source>
        <dbReference type="Google" id="ProtNLM"/>
    </source>
</evidence>
<sequence length="132" mass="14373">MRKAFRKLGMVTTVIASAVALATPASAAPAESSRAAGDASAMACEFTWSPNPAWYDQVDTGTVNKASAPLRPGPFADCGTRETLYRNYTMTVYCYYINGHGNAWFYVSAYPNWTRGWIYEGNISTAGDVYPC</sequence>
<geneLocation type="plasmid" evidence="2 3">
    <name>unnamed1</name>
</geneLocation>
<dbReference type="Proteomes" id="UP000249616">
    <property type="component" value="Plasmid unnamed1"/>
</dbReference>
<dbReference type="AlphaFoldDB" id="A0A2Z4JDY3"/>
<evidence type="ECO:0000313" key="3">
    <source>
        <dbReference type="Proteomes" id="UP000249616"/>
    </source>
</evidence>
<organism evidence="2 3">
    <name type="scientific">Streptomyces cadmiisoli</name>
    <dbReference type="NCBI Taxonomy" id="2184053"/>
    <lineage>
        <taxon>Bacteria</taxon>
        <taxon>Bacillati</taxon>
        <taxon>Actinomycetota</taxon>
        <taxon>Actinomycetes</taxon>
        <taxon>Kitasatosporales</taxon>
        <taxon>Streptomycetaceae</taxon>
        <taxon>Streptomyces</taxon>
        <taxon>Streptomyces aurantiacus group</taxon>
    </lineage>
</organism>
<protein>
    <recommendedName>
        <fullName evidence="4">SH3 domain-containing protein</fullName>
    </recommendedName>
</protein>
<name>A0A2Z4JDY3_9ACTN</name>
<dbReference type="KEGG" id="scad:DN051_42855"/>
<feature type="chain" id="PRO_5016467204" description="SH3 domain-containing protein" evidence="1">
    <location>
        <begin position="28"/>
        <end position="132"/>
    </location>
</feature>
<dbReference type="GeneID" id="32591816"/>
<gene>
    <name evidence="2" type="ORF">DN051_42855</name>
</gene>